<evidence type="ECO:0000313" key="1">
    <source>
        <dbReference type="EMBL" id="MCQ8768254.1"/>
    </source>
</evidence>
<evidence type="ECO:0000313" key="2">
    <source>
        <dbReference type="Proteomes" id="UP001142374"/>
    </source>
</evidence>
<dbReference type="AlphaFoldDB" id="A0A9X2RK97"/>
<dbReference type="EC" id="3.5.1.28" evidence="1"/>
<name>A0A9X2RK97_9ACTN</name>
<dbReference type="GO" id="GO:0009253">
    <property type="term" value="P:peptidoglycan catabolic process"/>
    <property type="evidence" value="ECO:0007669"/>
    <property type="project" value="InterPro"/>
</dbReference>
<sequence length="313" mass="34163">MAWYPGATKMELQPESDDQPAIRPTQFILHSVGAPWTARRLYEFWRESTNLESHFGVGYGGDLAQYIGTQTRADANYRANLRPDGSGAVSIETASNLEHTDPWTDRQVDRLVEVGVWLHQYHGLPLRVCRSWDEPGYGYHRLFPQWSSGGTACPGDARVGQFHDVVFPAIVARASGRPADPQPGGAAPRTLGEYTDARTALVPGAWTTLSVNGQTLISGAKAYTATVFLTVTVPAGSTLQGRFYHQRADGSRWNGPIVERIATVGASFVDFTHHGSVSEGETVRFEACYDPPAPGVRDPGTVSASRARGLYWT</sequence>
<dbReference type="EMBL" id="JANIID010000001">
    <property type="protein sequence ID" value="MCQ8768254.1"/>
    <property type="molecule type" value="Genomic_DNA"/>
</dbReference>
<accession>A0A9X2RK97</accession>
<dbReference type="GO" id="GO:0008745">
    <property type="term" value="F:N-acetylmuramoyl-L-alanine amidase activity"/>
    <property type="evidence" value="ECO:0007669"/>
    <property type="project" value="UniProtKB-EC"/>
</dbReference>
<organism evidence="1 2">
    <name type="scientific">Streptomyces telluris</name>
    <dbReference type="NCBI Taxonomy" id="2720021"/>
    <lineage>
        <taxon>Bacteria</taxon>
        <taxon>Bacillati</taxon>
        <taxon>Actinomycetota</taxon>
        <taxon>Actinomycetes</taxon>
        <taxon>Kitasatosporales</taxon>
        <taxon>Streptomycetaceae</taxon>
        <taxon>Streptomyces</taxon>
    </lineage>
</organism>
<keyword evidence="1" id="KW-0378">Hydrolase</keyword>
<keyword evidence="2" id="KW-1185">Reference proteome</keyword>
<protein>
    <submittedName>
        <fullName evidence="1">N-acetylmuramoyl-L-alanine amidase</fullName>
        <ecNumber evidence="1">3.5.1.28</ecNumber>
    </submittedName>
</protein>
<dbReference type="InterPro" id="IPR036505">
    <property type="entry name" value="Amidase/PGRP_sf"/>
</dbReference>
<reference evidence="1" key="1">
    <citation type="submission" date="2022-06" db="EMBL/GenBank/DDBJ databases">
        <title>WGS of actinobacteria.</title>
        <authorList>
            <person name="Thawai C."/>
        </authorList>
    </citation>
    <scope>NUCLEOTIDE SEQUENCE</scope>
    <source>
        <strain evidence="1">AA8</strain>
    </source>
</reference>
<gene>
    <name evidence="1" type="ORF">NQU55_00430</name>
</gene>
<dbReference type="Gene3D" id="3.40.80.10">
    <property type="entry name" value="Peptidoglycan recognition protein-like"/>
    <property type="match status" value="1"/>
</dbReference>
<proteinExistence type="predicted"/>
<comment type="caution">
    <text evidence="1">The sequence shown here is derived from an EMBL/GenBank/DDBJ whole genome shotgun (WGS) entry which is preliminary data.</text>
</comment>
<dbReference type="RefSeq" id="WP_168092324.1">
    <property type="nucleotide sequence ID" value="NZ_JAATER010000067.1"/>
</dbReference>
<dbReference type="SUPFAM" id="SSF55846">
    <property type="entry name" value="N-acetylmuramoyl-L-alanine amidase-like"/>
    <property type="match status" value="1"/>
</dbReference>
<dbReference type="Proteomes" id="UP001142374">
    <property type="component" value="Unassembled WGS sequence"/>
</dbReference>